<evidence type="ECO:0008006" key="3">
    <source>
        <dbReference type="Google" id="ProtNLM"/>
    </source>
</evidence>
<proteinExistence type="predicted"/>
<dbReference type="Proteomes" id="UP001229486">
    <property type="component" value="Unassembled WGS sequence"/>
</dbReference>
<name>A0AB73INY5_9BURK</name>
<comment type="caution">
    <text evidence="1">The sequence shown here is derived from an EMBL/GenBank/DDBJ whole genome shotgun (WGS) entry which is preliminary data.</text>
</comment>
<evidence type="ECO:0000313" key="1">
    <source>
        <dbReference type="EMBL" id="MDP9651718.1"/>
    </source>
</evidence>
<reference evidence="1" key="1">
    <citation type="submission" date="2023-07" db="EMBL/GenBank/DDBJ databases">
        <title>Sorghum-associated microbial communities from plants grown in Nebraska, USA.</title>
        <authorList>
            <person name="Schachtman D."/>
        </authorList>
    </citation>
    <scope>NUCLEOTIDE SEQUENCE</scope>
    <source>
        <strain evidence="1">DS1061</strain>
    </source>
</reference>
<gene>
    <name evidence="1" type="ORF">J2793_007193</name>
</gene>
<accession>A0AB73INY5</accession>
<dbReference type="AlphaFoldDB" id="A0AB73INY5"/>
<organism evidence="1 2">
    <name type="scientific">Paraburkholderia caledonica</name>
    <dbReference type="NCBI Taxonomy" id="134536"/>
    <lineage>
        <taxon>Bacteria</taxon>
        <taxon>Pseudomonadati</taxon>
        <taxon>Pseudomonadota</taxon>
        <taxon>Betaproteobacteria</taxon>
        <taxon>Burkholderiales</taxon>
        <taxon>Burkholderiaceae</taxon>
        <taxon>Paraburkholderia</taxon>
    </lineage>
</organism>
<protein>
    <recommendedName>
        <fullName evidence="3">XRE family transcriptional regulator</fullName>
    </recommendedName>
</protein>
<dbReference type="EMBL" id="JAURTK010000028">
    <property type="protein sequence ID" value="MDP9651718.1"/>
    <property type="molecule type" value="Genomic_DNA"/>
</dbReference>
<dbReference type="RefSeq" id="WP_392396267.1">
    <property type="nucleotide sequence ID" value="NZ_JAURTK010000028.1"/>
</dbReference>
<sequence length="94" mass="11057">MHYKPPPQAELRRLREDLQFTNGQMANMFGVATGRQFHKYLSEEDKREMGFHVLMYGMAQWQLMTGPITSMEQLYERARRIGARVDFLGDAEED</sequence>
<evidence type="ECO:0000313" key="2">
    <source>
        <dbReference type="Proteomes" id="UP001229486"/>
    </source>
</evidence>